<protein>
    <submittedName>
        <fullName evidence="2">Uncharacterized protein</fullName>
    </submittedName>
</protein>
<dbReference type="Proteomes" id="UP000799538">
    <property type="component" value="Unassembled WGS sequence"/>
</dbReference>
<dbReference type="OrthoDB" id="10538382at2759"/>
<evidence type="ECO:0000313" key="2">
    <source>
        <dbReference type="EMBL" id="KAF2228025.1"/>
    </source>
</evidence>
<accession>A0A6A6GQK8</accession>
<feature type="region of interest" description="Disordered" evidence="1">
    <location>
        <begin position="63"/>
        <end position="97"/>
    </location>
</feature>
<proteinExistence type="predicted"/>
<gene>
    <name evidence="2" type="ORF">BDZ85DRAFT_255281</name>
</gene>
<dbReference type="EMBL" id="ML992501">
    <property type="protein sequence ID" value="KAF2228025.1"/>
    <property type="molecule type" value="Genomic_DNA"/>
</dbReference>
<evidence type="ECO:0000256" key="1">
    <source>
        <dbReference type="SAM" id="MobiDB-lite"/>
    </source>
</evidence>
<name>A0A6A6GQK8_9PEZI</name>
<feature type="compositionally biased region" description="Low complexity" evidence="1">
    <location>
        <begin position="177"/>
        <end position="190"/>
    </location>
</feature>
<evidence type="ECO:0000313" key="3">
    <source>
        <dbReference type="Proteomes" id="UP000799538"/>
    </source>
</evidence>
<reference evidence="3" key="1">
    <citation type="journal article" date="2020" name="Stud. Mycol.">
        <title>101 Dothideomycetes genomes: A test case for predicting lifestyles and emergence of pathogens.</title>
        <authorList>
            <person name="Haridas S."/>
            <person name="Albert R."/>
            <person name="Binder M."/>
            <person name="Bloem J."/>
            <person name="LaButti K."/>
            <person name="Salamov A."/>
            <person name="Andreopoulos B."/>
            <person name="Baker S."/>
            <person name="Barry K."/>
            <person name="Bills G."/>
            <person name="Bluhm B."/>
            <person name="Cannon C."/>
            <person name="Castanera R."/>
            <person name="Culley D."/>
            <person name="Daum C."/>
            <person name="Ezra D."/>
            <person name="Gonzalez J."/>
            <person name="Henrissat B."/>
            <person name="Kuo A."/>
            <person name="Liang C."/>
            <person name="Lipzen A."/>
            <person name="Lutzoni F."/>
            <person name="Magnuson J."/>
            <person name="Mondo S."/>
            <person name="Nolan M."/>
            <person name="Ohm R."/>
            <person name="Pangilinan J."/>
            <person name="Park H.-J."/>
            <person name="Ramirez L."/>
            <person name="Alfaro M."/>
            <person name="Sun H."/>
            <person name="Tritt A."/>
            <person name="Yoshinaga Y."/>
            <person name="Zwiers L.-H."/>
            <person name="Turgeon B."/>
            <person name="Goodwin S."/>
            <person name="Spatafora J."/>
            <person name="Crous P."/>
            <person name="Grigoriev I."/>
        </authorList>
    </citation>
    <scope>NUCLEOTIDE SEQUENCE [LARGE SCALE GENOMIC DNA]</scope>
    <source>
        <strain evidence="3">CECT 20119</strain>
    </source>
</reference>
<organism evidence="2 3">
    <name type="scientific">Elsinoe ampelina</name>
    <dbReference type="NCBI Taxonomy" id="302913"/>
    <lineage>
        <taxon>Eukaryota</taxon>
        <taxon>Fungi</taxon>
        <taxon>Dikarya</taxon>
        <taxon>Ascomycota</taxon>
        <taxon>Pezizomycotina</taxon>
        <taxon>Dothideomycetes</taxon>
        <taxon>Dothideomycetidae</taxon>
        <taxon>Myriangiales</taxon>
        <taxon>Elsinoaceae</taxon>
        <taxon>Elsinoe</taxon>
    </lineage>
</organism>
<keyword evidence="3" id="KW-1185">Reference proteome</keyword>
<feature type="region of interest" description="Disordered" evidence="1">
    <location>
        <begin position="173"/>
        <end position="207"/>
    </location>
</feature>
<dbReference type="AlphaFoldDB" id="A0A6A6GQK8"/>
<sequence>METFRHPKLLGRPGVHDHDYYARLHQLVLHLWYRQGVSSSGLGKERCQRDLLPEQHSGSWTWSVPNDHHSLRSRKSDRHVLRSAPNSTVPTSQRHVLSQQQRRLLQNPLRFRLPASGRPRYLPQHPQHDLLHGRLRPQQLLPWYLLQLQRDPLHARLPRQNSHDIRHRQLHTHLPSRLGLPRLGQPQQALPRPPRRPHHDQPELRLHHPLPPRLHHLVPHHGARWEPLPLRVLLDVREQLHRHQWPNLRGSPRALPGVLPRRDGPVRRIAHPSRERYPRAEVGEFVVRHARWHAGWDEYVGRGGFVGQDQFLRGV</sequence>